<gene>
    <name evidence="2" type="ORF">SUNI508_13856</name>
</gene>
<keyword evidence="2" id="KW-0489">Methyltransferase</keyword>
<sequence>MGAGETHGSRPGRRSPRGRTRLFGKPGRRLVKIHRLSSHLPESFFERIHAYHGLKPQAAWCTGHDVGPEAGISSAALATRTVVAVARHLFANKPLVYFGVFSFTNVIVSDSNDGYTKPARETLVEKLGASKSKSSFLQGSAEKSTVQSRPTDLITACEMIPWTDTAAAVEEPNILGSKEAQRTWLKFFVESTKRTVGHGYFYDHAYETINSGDESIELLETKWEVVNRIYANTGESLDAFHINDLIRGSKVKEVEEKTWEESDEEWSDEQGVDWFKGYFATWVPRIRETETQSLWDELELDMNGERSG</sequence>
<comment type="caution">
    <text evidence="2">The sequence shown here is derived from an EMBL/GenBank/DDBJ whole genome shotgun (WGS) entry which is preliminary data.</text>
</comment>
<dbReference type="Proteomes" id="UP001408356">
    <property type="component" value="Unassembled WGS sequence"/>
</dbReference>
<dbReference type="EMBL" id="JARVKF010000052">
    <property type="protein sequence ID" value="KAK9424004.1"/>
    <property type="molecule type" value="Genomic_DNA"/>
</dbReference>
<evidence type="ECO:0000313" key="2">
    <source>
        <dbReference type="EMBL" id="KAK9424004.1"/>
    </source>
</evidence>
<name>A0ABR2VBU9_9PEZI</name>
<keyword evidence="2" id="KW-0808">Transferase</keyword>
<reference evidence="2 3" key="1">
    <citation type="journal article" date="2024" name="J. Plant Pathol.">
        <title>Sequence and assembly of the genome of Seiridium unicorne, isolate CBS 538.82, causal agent of cypress canker disease.</title>
        <authorList>
            <person name="Scali E."/>
            <person name="Rocca G.D."/>
            <person name="Danti R."/>
            <person name="Garbelotto M."/>
            <person name="Barberini S."/>
            <person name="Baroncelli R."/>
            <person name="Emiliani G."/>
        </authorList>
    </citation>
    <scope>NUCLEOTIDE SEQUENCE [LARGE SCALE GENOMIC DNA]</scope>
    <source>
        <strain evidence="2 3">BM-138-508</strain>
    </source>
</reference>
<organism evidence="2 3">
    <name type="scientific">Seiridium unicorne</name>
    <dbReference type="NCBI Taxonomy" id="138068"/>
    <lineage>
        <taxon>Eukaryota</taxon>
        <taxon>Fungi</taxon>
        <taxon>Dikarya</taxon>
        <taxon>Ascomycota</taxon>
        <taxon>Pezizomycotina</taxon>
        <taxon>Sordariomycetes</taxon>
        <taxon>Xylariomycetidae</taxon>
        <taxon>Amphisphaeriales</taxon>
        <taxon>Sporocadaceae</taxon>
        <taxon>Seiridium</taxon>
    </lineage>
</organism>
<dbReference type="Gene3D" id="3.40.50.150">
    <property type="entry name" value="Vaccinia Virus protein VP39"/>
    <property type="match status" value="1"/>
</dbReference>
<dbReference type="GO" id="GO:0008168">
    <property type="term" value="F:methyltransferase activity"/>
    <property type="evidence" value="ECO:0007669"/>
    <property type="project" value="UniProtKB-KW"/>
</dbReference>
<feature type="region of interest" description="Disordered" evidence="1">
    <location>
        <begin position="1"/>
        <end position="23"/>
    </location>
</feature>
<keyword evidence="3" id="KW-1185">Reference proteome</keyword>
<feature type="compositionally biased region" description="Basic residues" evidence="1">
    <location>
        <begin position="10"/>
        <end position="23"/>
    </location>
</feature>
<evidence type="ECO:0000256" key="1">
    <source>
        <dbReference type="SAM" id="MobiDB-lite"/>
    </source>
</evidence>
<evidence type="ECO:0000313" key="3">
    <source>
        <dbReference type="Proteomes" id="UP001408356"/>
    </source>
</evidence>
<protein>
    <submittedName>
        <fullName evidence="2">Methyltransferase type 11 domain-containing protein</fullName>
    </submittedName>
</protein>
<dbReference type="GO" id="GO:0032259">
    <property type="term" value="P:methylation"/>
    <property type="evidence" value="ECO:0007669"/>
    <property type="project" value="UniProtKB-KW"/>
</dbReference>
<accession>A0ABR2VBU9</accession>
<proteinExistence type="predicted"/>
<dbReference type="InterPro" id="IPR029063">
    <property type="entry name" value="SAM-dependent_MTases_sf"/>
</dbReference>